<accession>A0ABD3EPW9</accession>
<sequence>MEPLGGCTRKKKIFWREEEKQVASILLERWFREPSDDSSNDKSVVVGSPGIGKSTMLILMAFYLVLKHKKNVLVYRWLDKVEGCSPELVVAIYEELGKHQGFSNVWLLLDKLDYERIPPGLNTFRLLATSENAEATSRDLDEAYLCLLPCWKKHDLFKLGRKVYNFEEKNMEDRLYFSGGSVRVFTKETRNPLKDMRFAISNACMKLKDLSALFPEVRVVQGDQIHFDRLRHIFLKDNQDPSRYLFRSNWENIIDSEYAVLLLSQTLRLDELVRSLHWALKAGHDTLAGTVSAICLHRLAVDNDLILNVSKCTPCKQNKKRKMDRIRLEMKEGDAFCSDTATKDGYDEDELKEWRDDDQLSYWYPYCDDIPNIDGIVKLKPSSPDKKSRVAFLHLTVGHQHAVDDNLLKTLKKLFTAEDFDPPIYVALCPYLDSSDNIVVKPGSQGVKAKGSCQVFVGYYDEPPLECNDDDWRYTVTHKEEKPIERYDLPPSKEWPLN</sequence>
<dbReference type="EMBL" id="JBIMZQ010000081">
    <property type="protein sequence ID" value="KAL3656477.1"/>
    <property type="molecule type" value="Genomic_DNA"/>
</dbReference>
<dbReference type="Proteomes" id="UP001632037">
    <property type="component" value="Unassembled WGS sequence"/>
</dbReference>
<gene>
    <name evidence="1" type="ORF">V7S43_018701</name>
</gene>
<evidence type="ECO:0000313" key="1">
    <source>
        <dbReference type="EMBL" id="KAL3656477.1"/>
    </source>
</evidence>
<name>A0ABD3EPW9_9STRA</name>
<proteinExistence type="predicted"/>
<dbReference type="PANTHER" id="PTHR33129">
    <property type="entry name" value="PROTEIN KINASE DOMAIN-CONTAINING PROTEIN-RELATED"/>
    <property type="match status" value="1"/>
</dbReference>
<protein>
    <submittedName>
        <fullName evidence="1">Uncharacterized protein</fullName>
    </submittedName>
</protein>
<organism evidence="1 2">
    <name type="scientific">Phytophthora oleae</name>
    <dbReference type="NCBI Taxonomy" id="2107226"/>
    <lineage>
        <taxon>Eukaryota</taxon>
        <taxon>Sar</taxon>
        <taxon>Stramenopiles</taxon>
        <taxon>Oomycota</taxon>
        <taxon>Peronosporomycetes</taxon>
        <taxon>Peronosporales</taxon>
        <taxon>Peronosporaceae</taxon>
        <taxon>Phytophthora</taxon>
    </lineage>
</organism>
<keyword evidence="2" id="KW-1185">Reference proteome</keyword>
<comment type="caution">
    <text evidence="1">The sequence shown here is derived from an EMBL/GenBank/DDBJ whole genome shotgun (WGS) entry which is preliminary data.</text>
</comment>
<dbReference type="InterPro" id="IPR052980">
    <property type="entry name" value="Crinkler_effector"/>
</dbReference>
<reference evidence="1 2" key="1">
    <citation type="submission" date="2024-09" db="EMBL/GenBank/DDBJ databases">
        <title>Genome sequencing and assembly of Phytophthora oleae, isolate VK10A, causative agent of rot of olive drupes.</title>
        <authorList>
            <person name="Conti Taguali S."/>
            <person name="Riolo M."/>
            <person name="La Spada F."/>
            <person name="Cacciola S.O."/>
            <person name="Dionisio G."/>
        </authorList>
    </citation>
    <scope>NUCLEOTIDE SEQUENCE [LARGE SCALE GENOMIC DNA]</scope>
    <source>
        <strain evidence="1 2">VK10A</strain>
    </source>
</reference>
<evidence type="ECO:0000313" key="2">
    <source>
        <dbReference type="Proteomes" id="UP001632037"/>
    </source>
</evidence>
<dbReference type="AlphaFoldDB" id="A0ABD3EPW9"/>